<gene>
    <name evidence="1" type="ORF">WN944_026126</name>
</gene>
<evidence type="ECO:0000313" key="1">
    <source>
        <dbReference type="EMBL" id="KAK9182978.1"/>
    </source>
</evidence>
<comment type="caution">
    <text evidence="1">The sequence shown here is derived from an EMBL/GenBank/DDBJ whole genome shotgun (WGS) entry which is preliminary data.</text>
</comment>
<accession>A0AAP0LR29</accession>
<name>A0AAP0LR29_9ROSI</name>
<keyword evidence="2" id="KW-1185">Reference proteome</keyword>
<protein>
    <submittedName>
        <fullName evidence="1">Uncharacterized protein</fullName>
    </submittedName>
</protein>
<dbReference type="Proteomes" id="UP001428341">
    <property type="component" value="Unassembled WGS sequence"/>
</dbReference>
<reference evidence="1 2" key="1">
    <citation type="submission" date="2024-05" db="EMBL/GenBank/DDBJ databases">
        <title>Haplotype-resolved chromosome-level genome assembly of Huyou (Citrus changshanensis).</title>
        <authorList>
            <person name="Miao C."/>
            <person name="Chen W."/>
            <person name="Wu Y."/>
            <person name="Wang L."/>
            <person name="Zhao S."/>
            <person name="Grierson D."/>
            <person name="Xu C."/>
            <person name="Chen K."/>
        </authorList>
    </citation>
    <scope>NUCLEOTIDE SEQUENCE [LARGE SCALE GENOMIC DNA]</scope>
    <source>
        <strain evidence="1">01-14</strain>
        <tissue evidence="1">Leaf</tissue>
    </source>
</reference>
<dbReference type="AlphaFoldDB" id="A0AAP0LR29"/>
<organism evidence="1 2">
    <name type="scientific">Citrus x changshan-huyou</name>
    <dbReference type="NCBI Taxonomy" id="2935761"/>
    <lineage>
        <taxon>Eukaryota</taxon>
        <taxon>Viridiplantae</taxon>
        <taxon>Streptophyta</taxon>
        <taxon>Embryophyta</taxon>
        <taxon>Tracheophyta</taxon>
        <taxon>Spermatophyta</taxon>
        <taxon>Magnoliopsida</taxon>
        <taxon>eudicotyledons</taxon>
        <taxon>Gunneridae</taxon>
        <taxon>Pentapetalae</taxon>
        <taxon>rosids</taxon>
        <taxon>malvids</taxon>
        <taxon>Sapindales</taxon>
        <taxon>Rutaceae</taxon>
        <taxon>Aurantioideae</taxon>
        <taxon>Citrus</taxon>
    </lineage>
</organism>
<proteinExistence type="predicted"/>
<sequence>MGSGVLFCNSVVSSVKVKLTRTLLVVKKSRLNPFQLGADGCLSTANMLLSCTSCIMRSIYNSAISYQTNSLQKPNILKRSILTKPISKIQVQGVWLNLAE</sequence>
<dbReference type="EMBL" id="JBCGBO010000024">
    <property type="protein sequence ID" value="KAK9182978.1"/>
    <property type="molecule type" value="Genomic_DNA"/>
</dbReference>
<evidence type="ECO:0000313" key="2">
    <source>
        <dbReference type="Proteomes" id="UP001428341"/>
    </source>
</evidence>